<proteinExistence type="predicted"/>
<protein>
    <submittedName>
        <fullName evidence="1">Uncharacterized protein</fullName>
    </submittedName>
</protein>
<keyword evidence="2" id="KW-1185">Reference proteome</keyword>
<evidence type="ECO:0000313" key="2">
    <source>
        <dbReference type="Proteomes" id="UP001239111"/>
    </source>
</evidence>
<accession>A0ACC2P3L6</accession>
<comment type="caution">
    <text evidence="1">The sequence shown here is derived from an EMBL/GenBank/DDBJ whole genome shotgun (WGS) entry which is preliminary data.</text>
</comment>
<gene>
    <name evidence="1" type="ORF">QAD02_013762</name>
</gene>
<name>A0ACC2P3L6_9HYME</name>
<organism evidence="1 2">
    <name type="scientific">Eretmocerus hayati</name>
    <dbReference type="NCBI Taxonomy" id="131215"/>
    <lineage>
        <taxon>Eukaryota</taxon>
        <taxon>Metazoa</taxon>
        <taxon>Ecdysozoa</taxon>
        <taxon>Arthropoda</taxon>
        <taxon>Hexapoda</taxon>
        <taxon>Insecta</taxon>
        <taxon>Pterygota</taxon>
        <taxon>Neoptera</taxon>
        <taxon>Endopterygota</taxon>
        <taxon>Hymenoptera</taxon>
        <taxon>Apocrita</taxon>
        <taxon>Proctotrupomorpha</taxon>
        <taxon>Chalcidoidea</taxon>
        <taxon>Aphelinidae</taxon>
        <taxon>Aphelininae</taxon>
        <taxon>Eretmocerus</taxon>
    </lineage>
</organism>
<reference evidence="1" key="1">
    <citation type="submission" date="2023-04" db="EMBL/GenBank/DDBJ databases">
        <title>A chromosome-level genome assembly of the parasitoid wasp Eretmocerus hayati.</title>
        <authorList>
            <person name="Zhong Y."/>
            <person name="Liu S."/>
            <person name="Liu Y."/>
        </authorList>
    </citation>
    <scope>NUCLEOTIDE SEQUENCE</scope>
    <source>
        <strain evidence="1">ZJU_SS_LIU_2023</strain>
    </source>
</reference>
<evidence type="ECO:0000313" key="1">
    <source>
        <dbReference type="EMBL" id="KAJ8677975.1"/>
    </source>
</evidence>
<dbReference type="Proteomes" id="UP001239111">
    <property type="component" value="Chromosome 2"/>
</dbReference>
<dbReference type="EMBL" id="CM056742">
    <property type="protein sequence ID" value="KAJ8677975.1"/>
    <property type="molecule type" value="Genomic_DNA"/>
</dbReference>
<sequence>MNGFSNNLTTVQFKSAYKKLLQNCLNVAVPISANCTPRDDTFVSTNDVSSQISSTSVSISYVRQETSTDITNVPTPFVDITNSIRKKKSTPDREAANKKQKDERLKKKLNDFKVDSYLHLNYSRDVGLSQTEQFGWVATEYLKDVMKYTGGSIVRSIIKNLDCGECVSTLCGRTTEKSRLTIAKYRGGLHFASDEVVLICNKTEAVLRGHDDRLV</sequence>